<organism evidence="1 2">
    <name type="scientific">Roseovarius albus</name>
    <dbReference type="NCBI Taxonomy" id="1247867"/>
    <lineage>
        <taxon>Bacteria</taxon>
        <taxon>Pseudomonadati</taxon>
        <taxon>Pseudomonadota</taxon>
        <taxon>Alphaproteobacteria</taxon>
        <taxon>Rhodobacterales</taxon>
        <taxon>Roseobacteraceae</taxon>
        <taxon>Roseovarius</taxon>
    </lineage>
</organism>
<evidence type="ECO:0000313" key="1">
    <source>
        <dbReference type="EMBL" id="SLN15590.1"/>
    </source>
</evidence>
<accession>A0A1X6YAC0</accession>
<dbReference type="AlphaFoldDB" id="A0A1X6YAC0"/>
<name>A0A1X6YAC0_9RHOB</name>
<dbReference type="EMBL" id="FWFX01000001">
    <property type="protein sequence ID" value="SLN15590.1"/>
    <property type="molecule type" value="Genomic_DNA"/>
</dbReference>
<keyword evidence="2" id="KW-1185">Reference proteome</keyword>
<gene>
    <name evidence="1" type="ORF">ROA7450_00362</name>
</gene>
<protein>
    <submittedName>
        <fullName evidence="1">Uncharacterized protein</fullName>
    </submittedName>
</protein>
<sequence length="88" mass="9428">MPRNTAIIRKEPASTLARHFLVEILLIGCALPWMRQRSPEISQPEKALLSSVGVGVKAAQAAALTGFGAQQQCFCLNASIAMLEAGYD</sequence>
<dbReference type="Proteomes" id="UP000193061">
    <property type="component" value="Unassembled WGS sequence"/>
</dbReference>
<reference evidence="1 2" key="1">
    <citation type="submission" date="2017-03" db="EMBL/GenBank/DDBJ databases">
        <authorList>
            <person name="Afonso C.L."/>
            <person name="Miller P.J."/>
            <person name="Scott M.A."/>
            <person name="Spackman E."/>
            <person name="Goraichik I."/>
            <person name="Dimitrov K.M."/>
            <person name="Suarez D.L."/>
            <person name="Swayne D.E."/>
        </authorList>
    </citation>
    <scope>NUCLEOTIDE SEQUENCE [LARGE SCALE GENOMIC DNA]</scope>
    <source>
        <strain evidence="1 2">CECT 7450</strain>
    </source>
</reference>
<evidence type="ECO:0000313" key="2">
    <source>
        <dbReference type="Proteomes" id="UP000193061"/>
    </source>
</evidence>
<proteinExistence type="predicted"/>